<dbReference type="AlphaFoldDB" id="A0A5C1QCX5"/>
<dbReference type="SUPFAM" id="SSF103039">
    <property type="entry name" value="CheC-like"/>
    <property type="match status" value="1"/>
</dbReference>
<accession>A0A5C1QCX5</accession>
<dbReference type="Gene3D" id="3.40.1550.10">
    <property type="entry name" value="CheC-like"/>
    <property type="match status" value="1"/>
</dbReference>
<dbReference type="GO" id="GO:0006935">
    <property type="term" value="P:chemotaxis"/>
    <property type="evidence" value="ECO:0007669"/>
    <property type="project" value="UniProtKB-KW"/>
</dbReference>
<reference evidence="3 4" key="1">
    <citation type="submission" date="2019-02" db="EMBL/GenBank/DDBJ databases">
        <authorList>
            <person name="Fomenkov A."/>
            <person name="Dubinina G."/>
            <person name="Grabovich M."/>
            <person name="Vincze T."/>
            <person name="Roberts R.J."/>
        </authorList>
    </citation>
    <scope>NUCLEOTIDE SEQUENCE [LARGE SCALE GENOMIC DNA]</scope>
    <source>
        <strain evidence="3 4">P</strain>
    </source>
</reference>
<keyword evidence="1" id="KW-0145">Chemotaxis</keyword>
<dbReference type="OrthoDB" id="9790435at2"/>
<evidence type="ECO:0000313" key="4">
    <source>
        <dbReference type="Proteomes" id="UP000323824"/>
    </source>
</evidence>
<name>A0A5C1QCX5_9SPIO</name>
<sequence length="155" mass="17225">MTANMIKPFVLYTINMFRDMFNFTPSYGKAYIVKDLELHKWEISAVVGIMGGLEGIFVIRLKRTLAFKLLNESKMVGSNSSEITNMITGMVGEFANIICGNALNLIKDLGKIDVTVPFTIQGTNHTIVWPAKGDIIAIPFNTPHGEFELQININA</sequence>
<organism evidence="3 4">
    <name type="scientific">Thiospirochaeta perfilievii</name>
    <dbReference type="NCBI Taxonomy" id="252967"/>
    <lineage>
        <taxon>Bacteria</taxon>
        <taxon>Pseudomonadati</taxon>
        <taxon>Spirochaetota</taxon>
        <taxon>Spirochaetia</taxon>
        <taxon>Spirochaetales</taxon>
        <taxon>Spirochaetaceae</taxon>
        <taxon>Thiospirochaeta</taxon>
    </lineage>
</organism>
<dbReference type="InterPro" id="IPR028976">
    <property type="entry name" value="CheC-like_sf"/>
</dbReference>
<dbReference type="PANTHER" id="PTHR39452:SF1">
    <property type="entry name" value="CHEY-P PHOSPHATASE CHEX"/>
    <property type="match status" value="1"/>
</dbReference>
<proteinExistence type="predicted"/>
<dbReference type="KEGG" id="sper:EW093_09440"/>
<dbReference type="RefSeq" id="WP_149568161.1">
    <property type="nucleotide sequence ID" value="NZ_CP035807.1"/>
</dbReference>
<dbReference type="PANTHER" id="PTHR39452">
    <property type="entry name" value="CHEY-P PHOSPHATASE CHEX"/>
    <property type="match status" value="1"/>
</dbReference>
<dbReference type="Proteomes" id="UP000323824">
    <property type="component" value="Chromosome"/>
</dbReference>
<feature type="domain" description="Chemotaxis phosphatase CheX-like" evidence="2">
    <location>
        <begin position="43"/>
        <end position="141"/>
    </location>
</feature>
<dbReference type="InterPro" id="IPR028051">
    <property type="entry name" value="CheX-like_dom"/>
</dbReference>
<protein>
    <submittedName>
        <fullName evidence="3">Chemotaxis protein CheX</fullName>
    </submittedName>
</protein>
<evidence type="ECO:0000256" key="1">
    <source>
        <dbReference type="ARBA" id="ARBA00022500"/>
    </source>
</evidence>
<dbReference type="EMBL" id="CP035807">
    <property type="protein sequence ID" value="QEN04920.1"/>
    <property type="molecule type" value="Genomic_DNA"/>
</dbReference>
<dbReference type="InterPro" id="IPR038756">
    <property type="entry name" value="CheX-like"/>
</dbReference>
<reference evidence="3 4" key="2">
    <citation type="submission" date="2019-09" db="EMBL/GenBank/DDBJ databases">
        <title>Complete Genome Sequence and Methylome Analysis of free living Spirochaetas.</title>
        <authorList>
            <person name="Leshcheva N."/>
            <person name="Mikheeva N."/>
        </authorList>
    </citation>
    <scope>NUCLEOTIDE SEQUENCE [LARGE SCALE GENOMIC DNA]</scope>
    <source>
        <strain evidence="3 4">P</strain>
    </source>
</reference>
<dbReference type="CDD" id="cd17906">
    <property type="entry name" value="CheX"/>
    <property type="match status" value="1"/>
</dbReference>
<dbReference type="Pfam" id="PF13690">
    <property type="entry name" value="CheX"/>
    <property type="match status" value="1"/>
</dbReference>
<evidence type="ECO:0000313" key="3">
    <source>
        <dbReference type="EMBL" id="QEN04920.1"/>
    </source>
</evidence>
<gene>
    <name evidence="3" type="ORF">EW093_09440</name>
</gene>
<evidence type="ECO:0000259" key="2">
    <source>
        <dbReference type="Pfam" id="PF13690"/>
    </source>
</evidence>
<keyword evidence="4" id="KW-1185">Reference proteome</keyword>